<gene>
    <name evidence="1" type="ORF">CLV92_11458</name>
</gene>
<dbReference type="OrthoDB" id="4868979at2"/>
<proteinExistence type="predicted"/>
<evidence type="ECO:0000313" key="2">
    <source>
        <dbReference type="Proteomes" id="UP000239485"/>
    </source>
</evidence>
<keyword evidence="2" id="KW-1185">Reference proteome</keyword>
<accession>A0A2S6IE34</accession>
<name>A0A2S6IE34_9ACTN</name>
<dbReference type="RefSeq" id="WP_104434697.1">
    <property type="nucleotide sequence ID" value="NZ_PTJD01000014.1"/>
</dbReference>
<protein>
    <submittedName>
        <fullName evidence="1">Uncharacterized protein</fullName>
    </submittedName>
</protein>
<reference evidence="1 2" key="1">
    <citation type="submission" date="2018-02" db="EMBL/GenBank/DDBJ databases">
        <title>Genomic Encyclopedia of Archaeal and Bacterial Type Strains, Phase II (KMG-II): from individual species to whole genera.</title>
        <authorList>
            <person name="Goeker M."/>
        </authorList>
    </citation>
    <scope>NUCLEOTIDE SEQUENCE [LARGE SCALE GENOMIC DNA]</scope>
    <source>
        <strain evidence="1 2">DSM 22857</strain>
    </source>
</reference>
<dbReference type="EMBL" id="PTJD01000014">
    <property type="protein sequence ID" value="PPK92457.1"/>
    <property type="molecule type" value="Genomic_DNA"/>
</dbReference>
<sequence>MTSRPGTTRRRLPTSPFAVEEAAPAVEYDVDDRVTHDRFGMGRVQSTEFPTWVTARFSCGLVRVLNNSKLSKI</sequence>
<dbReference type="AlphaFoldDB" id="A0A2S6IE34"/>
<dbReference type="Proteomes" id="UP000239485">
    <property type="component" value="Unassembled WGS sequence"/>
</dbReference>
<evidence type="ECO:0000313" key="1">
    <source>
        <dbReference type="EMBL" id="PPK92457.1"/>
    </source>
</evidence>
<comment type="caution">
    <text evidence="1">The sequence shown here is derived from an EMBL/GenBank/DDBJ whole genome shotgun (WGS) entry which is preliminary data.</text>
</comment>
<organism evidence="1 2">
    <name type="scientific">Kineococcus xinjiangensis</name>
    <dbReference type="NCBI Taxonomy" id="512762"/>
    <lineage>
        <taxon>Bacteria</taxon>
        <taxon>Bacillati</taxon>
        <taxon>Actinomycetota</taxon>
        <taxon>Actinomycetes</taxon>
        <taxon>Kineosporiales</taxon>
        <taxon>Kineosporiaceae</taxon>
        <taxon>Kineococcus</taxon>
    </lineage>
</organism>